<accession>A0ABZ0VH53</accession>
<keyword evidence="1" id="KW-0175">Coiled coil</keyword>
<keyword evidence="4" id="KW-1185">Reference proteome</keyword>
<keyword evidence="2" id="KW-0472">Membrane</keyword>
<keyword evidence="2" id="KW-1133">Transmembrane helix</keyword>
<feature type="transmembrane region" description="Helical" evidence="2">
    <location>
        <begin position="7"/>
        <end position="27"/>
    </location>
</feature>
<evidence type="ECO:0008006" key="5">
    <source>
        <dbReference type="Google" id="ProtNLM"/>
    </source>
</evidence>
<dbReference type="RefSeq" id="WP_322412067.1">
    <property type="nucleotide sequence ID" value="NZ_CP139779.1"/>
</dbReference>
<feature type="transmembrane region" description="Helical" evidence="2">
    <location>
        <begin position="33"/>
        <end position="56"/>
    </location>
</feature>
<keyword evidence="2" id="KW-0812">Transmembrane</keyword>
<sequence>MNRTVMFVTFSTLAALGIIGTALILLLRPDATATFTALLVQVLGLVTVAAATFYGLGKANEKLEKVERQTNGTLSELRAENDRLTRENIELAKKLPPEDHDGRSGV</sequence>
<dbReference type="Proteomes" id="UP001324533">
    <property type="component" value="Chromosome"/>
</dbReference>
<reference evidence="3 4" key="1">
    <citation type="submission" date="2023-06" db="EMBL/GenBank/DDBJ databases">
        <title>Rock-solubilizing bacteria, Microbacterium invictum, promotes re-establishment of vegetation in rocky wasteland by accelerating rock bio-weathering and reshaping soil bacterial community.</title>
        <authorList>
            <person name="Liu C."/>
        </authorList>
    </citation>
    <scope>NUCLEOTIDE SEQUENCE [LARGE SCALE GENOMIC DNA]</scope>
    <source>
        <strain evidence="3 4">X-18</strain>
    </source>
</reference>
<organism evidence="3 4">
    <name type="scientific">Microbacterium invictum</name>
    <dbReference type="NCBI Taxonomy" id="515415"/>
    <lineage>
        <taxon>Bacteria</taxon>
        <taxon>Bacillati</taxon>
        <taxon>Actinomycetota</taxon>
        <taxon>Actinomycetes</taxon>
        <taxon>Micrococcales</taxon>
        <taxon>Microbacteriaceae</taxon>
        <taxon>Microbacterium</taxon>
    </lineage>
</organism>
<evidence type="ECO:0000313" key="3">
    <source>
        <dbReference type="EMBL" id="WQB71956.1"/>
    </source>
</evidence>
<dbReference type="EMBL" id="CP139779">
    <property type="protein sequence ID" value="WQB71956.1"/>
    <property type="molecule type" value="Genomic_DNA"/>
</dbReference>
<protein>
    <recommendedName>
        <fullName evidence="5">Lipopolysaccharide assembly protein A domain-containing protein</fullName>
    </recommendedName>
</protein>
<evidence type="ECO:0000256" key="2">
    <source>
        <dbReference type="SAM" id="Phobius"/>
    </source>
</evidence>
<evidence type="ECO:0000313" key="4">
    <source>
        <dbReference type="Proteomes" id="UP001324533"/>
    </source>
</evidence>
<feature type="coiled-coil region" evidence="1">
    <location>
        <begin position="60"/>
        <end position="94"/>
    </location>
</feature>
<proteinExistence type="predicted"/>
<gene>
    <name evidence="3" type="ORF">T9R20_08435</name>
</gene>
<evidence type="ECO:0000256" key="1">
    <source>
        <dbReference type="SAM" id="Coils"/>
    </source>
</evidence>
<name>A0ABZ0VH53_9MICO</name>